<comment type="caution">
    <text evidence="2">The sequence shown here is derived from an EMBL/GenBank/DDBJ whole genome shotgun (WGS) entry which is preliminary data.</text>
</comment>
<reference evidence="3" key="1">
    <citation type="journal article" date="2019" name="Int. J. Syst. Evol. Microbiol.">
        <title>The Global Catalogue of Microorganisms (GCM) 10K type strain sequencing project: providing services to taxonomists for standard genome sequencing and annotation.</title>
        <authorList>
            <consortium name="The Broad Institute Genomics Platform"/>
            <consortium name="The Broad Institute Genome Sequencing Center for Infectious Disease"/>
            <person name="Wu L."/>
            <person name="Ma J."/>
        </authorList>
    </citation>
    <scope>NUCLEOTIDE SEQUENCE [LARGE SCALE GENOMIC DNA]</scope>
    <source>
        <strain evidence="3">CCUG 60214</strain>
    </source>
</reference>
<dbReference type="RefSeq" id="WP_380723706.1">
    <property type="nucleotide sequence ID" value="NZ_JBHTLK010000059.1"/>
</dbReference>
<keyword evidence="1" id="KW-0812">Transmembrane</keyword>
<keyword evidence="3" id="KW-1185">Reference proteome</keyword>
<keyword evidence="1" id="KW-0472">Membrane</keyword>
<proteinExistence type="predicted"/>
<evidence type="ECO:0008006" key="4">
    <source>
        <dbReference type="Google" id="ProtNLM"/>
    </source>
</evidence>
<evidence type="ECO:0000256" key="1">
    <source>
        <dbReference type="SAM" id="Phobius"/>
    </source>
</evidence>
<dbReference type="EMBL" id="JBHTLK010000059">
    <property type="protein sequence ID" value="MFD1148273.1"/>
    <property type="molecule type" value="Genomic_DNA"/>
</dbReference>
<dbReference type="Proteomes" id="UP001597168">
    <property type="component" value="Unassembled WGS sequence"/>
</dbReference>
<keyword evidence="1" id="KW-1133">Transmembrane helix</keyword>
<feature type="transmembrane region" description="Helical" evidence="1">
    <location>
        <begin position="27"/>
        <end position="55"/>
    </location>
</feature>
<organism evidence="2 3">
    <name type="scientific">Saccharothrix hoggarensis</name>
    <dbReference type="NCBI Taxonomy" id="913853"/>
    <lineage>
        <taxon>Bacteria</taxon>
        <taxon>Bacillati</taxon>
        <taxon>Actinomycetota</taxon>
        <taxon>Actinomycetes</taxon>
        <taxon>Pseudonocardiales</taxon>
        <taxon>Pseudonocardiaceae</taxon>
        <taxon>Saccharothrix</taxon>
    </lineage>
</organism>
<sequence>MVAKNSTEEPSLTILDPPRSVFRRKRFLLPFGVSAGVAVLGVVALFASGTVALPFRQITVVRAMMASKSVYFQDPEVRRILMAHGVDVRVTDSGGSRELARDKQNRVREYDFVMPSGQAAAELIRDRFGGRVFYPFASPLVLGAFREYADALVRAGAAVVQEGTDGLYYTLRMDAFVNELSLPGPGGPTDTWQQYGVDNRNQIVAQTPNPCDSYSGSAWLGLVAFAANGSTAPTEHTVLDVARRIKPVFEIEGLHGSGIGTTFFYPDGRTSAPVGVMYEHQYLAHQFATVARTGAHDAERVLLYPDAHHRTEPWLIAFSPAGEKVGELVRGDPGLRRRALELGFRLDNQDSTALTDLLRERGLPEPAVGGTEGFLPKPEDLETMIREVGRCPEIRVPI</sequence>
<protein>
    <recommendedName>
        <fullName evidence="4">Extracellular solute-binding protein</fullName>
    </recommendedName>
</protein>
<evidence type="ECO:0000313" key="2">
    <source>
        <dbReference type="EMBL" id="MFD1148273.1"/>
    </source>
</evidence>
<accession>A0ABW3QTX8</accession>
<evidence type="ECO:0000313" key="3">
    <source>
        <dbReference type="Proteomes" id="UP001597168"/>
    </source>
</evidence>
<name>A0ABW3QTX8_9PSEU</name>
<gene>
    <name evidence="2" type="ORF">ACFQ3T_14170</name>
</gene>